<protein>
    <submittedName>
        <fullName evidence="1">Uncharacterized protein</fullName>
    </submittedName>
</protein>
<sequence length="99" mass="11191">MTSSNPSTEQGDETLLRITTDFYDGRASYKSCPRLFWYLTMGIYVFPRLRMVVHNVQTTISPTYGNVPMCDSLHKPTTDGHTAIMSVLFSDGLVYFVVV</sequence>
<keyword evidence="2" id="KW-1185">Reference proteome</keyword>
<gene>
    <name evidence="1" type="ORF">QCA50_004499</name>
</gene>
<dbReference type="AlphaFoldDB" id="A0AAW0GM10"/>
<dbReference type="Proteomes" id="UP001385951">
    <property type="component" value="Unassembled WGS sequence"/>
</dbReference>
<organism evidence="1 2">
    <name type="scientific">Cerrena zonata</name>
    <dbReference type="NCBI Taxonomy" id="2478898"/>
    <lineage>
        <taxon>Eukaryota</taxon>
        <taxon>Fungi</taxon>
        <taxon>Dikarya</taxon>
        <taxon>Basidiomycota</taxon>
        <taxon>Agaricomycotina</taxon>
        <taxon>Agaricomycetes</taxon>
        <taxon>Polyporales</taxon>
        <taxon>Cerrenaceae</taxon>
        <taxon>Cerrena</taxon>
    </lineage>
</organism>
<evidence type="ECO:0000313" key="1">
    <source>
        <dbReference type="EMBL" id="KAK7692864.1"/>
    </source>
</evidence>
<reference evidence="1 2" key="1">
    <citation type="submission" date="2022-09" db="EMBL/GenBank/DDBJ databases">
        <authorList>
            <person name="Palmer J.M."/>
        </authorList>
    </citation>
    <scope>NUCLEOTIDE SEQUENCE [LARGE SCALE GENOMIC DNA]</scope>
    <source>
        <strain evidence="1 2">DSM 7382</strain>
    </source>
</reference>
<accession>A0AAW0GM10</accession>
<proteinExistence type="predicted"/>
<dbReference type="EMBL" id="JASBNA010000004">
    <property type="protein sequence ID" value="KAK7692864.1"/>
    <property type="molecule type" value="Genomic_DNA"/>
</dbReference>
<comment type="caution">
    <text evidence="1">The sequence shown here is derived from an EMBL/GenBank/DDBJ whole genome shotgun (WGS) entry which is preliminary data.</text>
</comment>
<evidence type="ECO:0000313" key="2">
    <source>
        <dbReference type="Proteomes" id="UP001385951"/>
    </source>
</evidence>
<name>A0AAW0GM10_9APHY</name>